<evidence type="ECO:0000313" key="3">
    <source>
        <dbReference type="Proteomes" id="UP000076643"/>
    </source>
</evidence>
<reference evidence="2 3" key="1">
    <citation type="submission" date="2013-07" db="EMBL/GenBank/DDBJ databases">
        <title>Comparative Genomic and Metabolomic Analysis of Twelve Strains of Pseudoalteromonas luteoviolacea.</title>
        <authorList>
            <person name="Vynne N.G."/>
            <person name="Mansson M."/>
            <person name="Gram L."/>
        </authorList>
    </citation>
    <scope>NUCLEOTIDE SEQUENCE [LARGE SCALE GENOMIC DNA]</scope>
    <source>
        <strain evidence="2 3">DSM 6061</strain>
    </source>
</reference>
<accession>A0A166WA46</accession>
<dbReference type="RefSeq" id="WP_063365476.1">
    <property type="nucleotide sequence ID" value="NZ_AQHB01000049.1"/>
</dbReference>
<evidence type="ECO:0000256" key="1">
    <source>
        <dbReference type="SAM" id="SignalP"/>
    </source>
</evidence>
<proteinExistence type="predicted"/>
<dbReference type="InterPro" id="IPR008979">
    <property type="entry name" value="Galactose-bd-like_sf"/>
</dbReference>
<dbReference type="PATRIC" id="fig|1365250.3.peg.3039"/>
<dbReference type="SUPFAM" id="SSF49785">
    <property type="entry name" value="Galactose-binding domain-like"/>
    <property type="match status" value="1"/>
</dbReference>
<gene>
    <name evidence="2" type="ORF">N475_17180</name>
</gene>
<name>A0A166WA46_9GAMM</name>
<feature type="chain" id="PRO_5007881678" description="CBM-cenC domain-containing protein" evidence="1">
    <location>
        <begin position="24"/>
        <end position="693"/>
    </location>
</feature>
<sequence>MKKIVRNASLSILLLAAAGGASAEHSQSEWVEKFNLISEQYQAQYPDSFSRSSNLAWAEAYYLDALLEMYVGTKDPKYLDTFTLRVDKALALAKDNTGMGNDGYKGWGEWVYSVDAIQNFGAENADEQDETLPANWHRWQSTPETAFRNTVDKVEDGKSSAAFTVKTAPETNRWHVLQTPLTNLHKATEHYDPNSKYQINFHAKIENCEAGVRGLLQVYDFTDKKVLLNTYVDSKTYTNHTAEFITPSNPLNNVHVRLYASNYRKSCTAHFDNIKVKSWREYLVHDGMITAPMAKFIKLARTGRLETHFTPLADRYYDFLVNNTFPKWEKDLYSTLSGNLVYLFADDSSSRKPGQSLPHNQYLALQRTYAELAQIDGSDPQHRYMAQELINAFKSSLNIGHYQNNLGTQVEKYEWSYWSILTDKDTIADGYNWTGTEDTSHGNLDVVAAMSSYNAGVGFNRDEMQRFANTADFMISHCDNFSMHVNNCYASESLTSLRWWIQLAEFKPSIYHDSEAKLTQVFNAIQGVGQRYYMGAIAQLIKGYRVYRQPFDVVSANALPEGWRHWQSNPETVFLSHNSAFSGSQGLTVKNKPTYGWQVAQKIFDYEPGATYRLDSMARVFSGDANGRVMVYDATSKKSIVQKITTSRDWSPLTLQFNAPSTAGHVLQIYLYSTKWQVDSEIHFDDLEIYRID</sequence>
<dbReference type="EMBL" id="AUYB01000106">
    <property type="protein sequence ID" value="KZN36658.1"/>
    <property type="molecule type" value="Genomic_DNA"/>
</dbReference>
<dbReference type="STRING" id="43657.S4054249_22835"/>
<dbReference type="Gene3D" id="2.60.120.260">
    <property type="entry name" value="Galactose-binding domain-like"/>
    <property type="match status" value="2"/>
</dbReference>
<organism evidence="2 3">
    <name type="scientific">Pseudoalteromonas luteoviolacea DSM 6061</name>
    <dbReference type="NCBI Taxonomy" id="1365250"/>
    <lineage>
        <taxon>Bacteria</taxon>
        <taxon>Pseudomonadati</taxon>
        <taxon>Pseudomonadota</taxon>
        <taxon>Gammaproteobacteria</taxon>
        <taxon>Alteromonadales</taxon>
        <taxon>Pseudoalteromonadaceae</taxon>
        <taxon>Pseudoalteromonas</taxon>
    </lineage>
</organism>
<feature type="signal peptide" evidence="1">
    <location>
        <begin position="1"/>
        <end position="23"/>
    </location>
</feature>
<evidence type="ECO:0008006" key="4">
    <source>
        <dbReference type="Google" id="ProtNLM"/>
    </source>
</evidence>
<comment type="caution">
    <text evidence="2">The sequence shown here is derived from an EMBL/GenBank/DDBJ whole genome shotgun (WGS) entry which is preliminary data.</text>
</comment>
<evidence type="ECO:0000313" key="2">
    <source>
        <dbReference type="EMBL" id="KZN36658.1"/>
    </source>
</evidence>
<protein>
    <recommendedName>
        <fullName evidence="4">CBM-cenC domain-containing protein</fullName>
    </recommendedName>
</protein>
<keyword evidence="3" id="KW-1185">Reference proteome</keyword>
<keyword evidence="1" id="KW-0732">Signal</keyword>
<dbReference type="Proteomes" id="UP000076643">
    <property type="component" value="Unassembled WGS sequence"/>
</dbReference>
<dbReference type="AlphaFoldDB" id="A0A166WA46"/>